<dbReference type="Proteomes" id="UP000287651">
    <property type="component" value="Unassembled WGS sequence"/>
</dbReference>
<protein>
    <submittedName>
        <fullName evidence="1">Uncharacterized protein</fullName>
    </submittedName>
</protein>
<comment type="caution">
    <text evidence="1">The sequence shown here is derived from an EMBL/GenBank/DDBJ whole genome shotgun (WGS) entry which is preliminary data.</text>
</comment>
<reference evidence="1 2" key="1">
    <citation type="journal article" date="2014" name="Agronomy (Basel)">
        <title>A Draft Genome Sequence for Ensete ventricosum, the Drought-Tolerant Tree Against Hunger.</title>
        <authorList>
            <person name="Harrison J."/>
            <person name="Moore K.A."/>
            <person name="Paszkiewicz K."/>
            <person name="Jones T."/>
            <person name="Grant M."/>
            <person name="Ambacheew D."/>
            <person name="Muzemil S."/>
            <person name="Studholme D.J."/>
        </authorList>
    </citation>
    <scope>NUCLEOTIDE SEQUENCE [LARGE SCALE GENOMIC DNA]</scope>
</reference>
<dbReference type="EMBL" id="AMZH03015878">
    <property type="protein sequence ID" value="RRT45371.1"/>
    <property type="molecule type" value="Genomic_DNA"/>
</dbReference>
<evidence type="ECO:0000313" key="1">
    <source>
        <dbReference type="EMBL" id="RRT45371.1"/>
    </source>
</evidence>
<name>A0A426Y1C4_ENSVE</name>
<gene>
    <name evidence="1" type="ORF">B296_00028249</name>
</gene>
<dbReference type="AlphaFoldDB" id="A0A426Y1C4"/>
<proteinExistence type="predicted"/>
<evidence type="ECO:0000313" key="2">
    <source>
        <dbReference type="Proteomes" id="UP000287651"/>
    </source>
</evidence>
<accession>A0A426Y1C4</accession>
<organism evidence="1 2">
    <name type="scientific">Ensete ventricosum</name>
    <name type="common">Abyssinian banana</name>
    <name type="synonym">Musa ensete</name>
    <dbReference type="NCBI Taxonomy" id="4639"/>
    <lineage>
        <taxon>Eukaryota</taxon>
        <taxon>Viridiplantae</taxon>
        <taxon>Streptophyta</taxon>
        <taxon>Embryophyta</taxon>
        <taxon>Tracheophyta</taxon>
        <taxon>Spermatophyta</taxon>
        <taxon>Magnoliopsida</taxon>
        <taxon>Liliopsida</taxon>
        <taxon>Zingiberales</taxon>
        <taxon>Musaceae</taxon>
        <taxon>Ensete</taxon>
    </lineage>
</organism>
<sequence>MWVLLSPPRSHVPLNPPCQGAGTTAFMVGAEPAGSTSMDAAPAGAPASGNPCRRPAYGRRACRRYPYWRLPLQPGCGLLPTFDIPCRKLATGSCPLQAASVVG</sequence>